<keyword evidence="1" id="KW-0472">Membrane</keyword>
<dbReference type="AlphaFoldDB" id="A0A560DZ64"/>
<organism evidence="2 3">
    <name type="scientific">Bradyrhizobium stylosanthis</name>
    <dbReference type="NCBI Taxonomy" id="1803665"/>
    <lineage>
        <taxon>Bacteria</taxon>
        <taxon>Pseudomonadati</taxon>
        <taxon>Pseudomonadota</taxon>
        <taxon>Alphaproteobacteria</taxon>
        <taxon>Hyphomicrobiales</taxon>
        <taxon>Nitrobacteraceae</taxon>
        <taxon>Bradyrhizobium</taxon>
    </lineage>
</organism>
<evidence type="ECO:0000256" key="1">
    <source>
        <dbReference type="SAM" id="Phobius"/>
    </source>
</evidence>
<keyword evidence="1" id="KW-0812">Transmembrane</keyword>
<gene>
    <name evidence="2" type="ORF">FBZ96_1031192</name>
</gene>
<dbReference type="OrthoDB" id="7428686at2"/>
<comment type="caution">
    <text evidence="2">The sequence shown here is derived from an EMBL/GenBank/DDBJ whole genome shotgun (WGS) entry which is preliminary data.</text>
</comment>
<protein>
    <submittedName>
        <fullName evidence="2">Uncharacterized protein</fullName>
    </submittedName>
</protein>
<accession>A0A560DZ64</accession>
<feature type="transmembrane region" description="Helical" evidence="1">
    <location>
        <begin position="12"/>
        <end position="34"/>
    </location>
</feature>
<dbReference type="RefSeq" id="WP_145662230.1">
    <property type="nucleotide sequence ID" value="NZ_VITK01000003.1"/>
</dbReference>
<evidence type="ECO:0000313" key="3">
    <source>
        <dbReference type="Proteomes" id="UP000319949"/>
    </source>
</evidence>
<evidence type="ECO:0000313" key="2">
    <source>
        <dbReference type="EMBL" id="TWB02410.1"/>
    </source>
</evidence>
<name>A0A560DZ64_9BRAD</name>
<keyword evidence="1" id="KW-1133">Transmembrane helix</keyword>
<reference evidence="2 3" key="1">
    <citation type="submission" date="2019-06" db="EMBL/GenBank/DDBJ databases">
        <title>Genomic Encyclopedia of Type Strains, Phase IV (KMG-V): Genome sequencing to study the core and pangenomes of soil and plant-associated prokaryotes.</title>
        <authorList>
            <person name="Whitman W."/>
        </authorList>
    </citation>
    <scope>NUCLEOTIDE SEQUENCE [LARGE SCALE GENOMIC DNA]</scope>
    <source>
        <strain evidence="2 3">BR 510</strain>
    </source>
</reference>
<sequence>MTPRAKGAISGLLRVCWVLFFVVALIWAFGWFVLDGSTTRSRVVRSRLTIVVETPEGERSGSSVTQQTISFPGGLSRAQGWGLTEQLVGEAVVVDLGQRGILFSTFERPSILSRMGGDAYNAGLTPFLQEKFRGEHAANASINEQYAAYLDDLNRSKPKSALQLKDVPALVRFDNLNDPTSVALVNPLDLATSFGSGLTFKGATVEITDDPITHGIEDRLPWLRSSKVAEYLFPNPTHQPPPDARAVRHLSYDDFRKLPR</sequence>
<proteinExistence type="predicted"/>
<dbReference type="Proteomes" id="UP000319949">
    <property type="component" value="Unassembled WGS sequence"/>
</dbReference>
<dbReference type="EMBL" id="VITK01000003">
    <property type="protein sequence ID" value="TWB02410.1"/>
    <property type="molecule type" value="Genomic_DNA"/>
</dbReference>
<keyword evidence="3" id="KW-1185">Reference proteome</keyword>